<gene>
    <name evidence="1" type="ORF">PV327_011190</name>
</gene>
<reference evidence="1" key="2">
    <citation type="submission" date="2023-03" db="EMBL/GenBank/DDBJ databases">
        <authorList>
            <person name="Inwood S.N."/>
            <person name="Skelly J.G."/>
            <person name="Guhlin J."/>
            <person name="Harrop T.W.R."/>
            <person name="Goldson S.G."/>
            <person name="Dearden P.K."/>
        </authorList>
    </citation>
    <scope>NUCLEOTIDE SEQUENCE</scope>
    <source>
        <strain evidence="1">Lincoln</strain>
        <tissue evidence="1">Whole body</tissue>
    </source>
</reference>
<dbReference type="AlphaFoldDB" id="A0AA39EUV8"/>
<accession>A0AA39EUV8</accession>
<dbReference type="PANTHER" id="PTHR22963:SF39">
    <property type="entry name" value="DUMPY"/>
    <property type="match status" value="1"/>
</dbReference>
<evidence type="ECO:0008006" key="3">
    <source>
        <dbReference type="Google" id="ProtNLM"/>
    </source>
</evidence>
<reference evidence="1" key="1">
    <citation type="journal article" date="2023" name="bioRxiv">
        <title>Scaffold-level genome assemblies of two parasitoid biocontrol wasps reveal the parthenogenesis mechanism and an associated novel virus.</title>
        <authorList>
            <person name="Inwood S."/>
            <person name="Skelly J."/>
            <person name="Guhlin J."/>
            <person name="Harrop T."/>
            <person name="Goldson S."/>
            <person name="Dearden P."/>
        </authorList>
    </citation>
    <scope>NUCLEOTIDE SEQUENCE</scope>
    <source>
        <strain evidence="1">Lincoln</strain>
        <tissue evidence="1">Whole body</tissue>
    </source>
</reference>
<comment type="caution">
    <text evidence="1">The sequence shown here is derived from an EMBL/GenBank/DDBJ whole genome shotgun (WGS) entry which is preliminary data.</text>
</comment>
<dbReference type="PANTHER" id="PTHR22963">
    <property type="entry name" value="ENDOGLIN-RELATED"/>
    <property type="match status" value="1"/>
</dbReference>
<name>A0AA39EUV8_MICHY</name>
<evidence type="ECO:0000313" key="2">
    <source>
        <dbReference type="Proteomes" id="UP001168972"/>
    </source>
</evidence>
<protein>
    <recommendedName>
        <fullName evidence="3">EGF-like domain-containing protein</fullName>
    </recommendedName>
</protein>
<proteinExistence type="predicted"/>
<organism evidence="1 2">
    <name type="scientific">Microctonus hyperodae</name>
    <name type="common">Parasitoid wasp</name>
    <dbReference type="NCBI Taxonomy" id="165561"/>
    <lineage>
        <taxon>Eukaryota</taxon>
        <taxon>Metazoa</taxon>
        <taxon>Ecdysozoa</taxon>
        <taxon>Arthropoda</taxon>
        <taxon>Hexapoda</taxon>
        <taxon>Insecta</taxon>
        <taxon>Pterygota</taxon>
        <taxon>Neoptera</taxon>
        <taxon>Endopterygota</taxon>
        <taxon>Hymenoptera</taxon>
        <taxon>Apocrita</taxon>
        <taxon>Ichneumonoidea</taxon>
        <taxon>Braconidae</taxon>
        <taxon>Euphorinae</taxon>
        <taxon>Microctonus</taxon>
    </lineage>
</organism>
<dbReference type="Proteomes" id="UP001168972">
    <property type="component" value="Unassembled WGS sequence"/>
</dbReference>
<dbReference type="EMBL" id="JAQQBR010001994">
    <property type="protein sequence ID" value="KAK0158057.1"/>
    <property type="molecule type" value="Genomic_DNA"/>
</dbReference>
<keyword evidence="2" id="KW-1185">Reference proteome</keyword>
<sequence length="161" mass="18442">MYLHFVLLFIVSRNKNSGIHERSNITSKYSFYRGELCREHLIIIMNISRMYSWIFSIVILFSLSFSQKVEFRELIGALNKIAISTESKKCKSNEECSKIQQCQNGICVDPCPGSCGIDALCYTVNHTHSCECPRCYNGDPEKKCETFTGLRYWSCALSGHQ</sequence>
<evidence type="ECO:0000313" key="1">
    <source>
        <dbReference type="EMBL" id="KAK0158057.1"/>
    </source>
</evidence>